<sequence>MSFSGRHSIYSTTSSSNPFATPGGSNAQVTTSSLLAALHNSYQNAFPHNIDASTVLVVNSVDSDRLVLDETVTVRAWEHARRRAEDQTILLSPLQTPGPSLLGPVLSTFPQLPGLVHTAVSVVQSFTHALTPYSPVSVPLHNGLAVTVQINLAGIPIGAAISLSTAGLNAQQGFLNIPSERGYRAFDVFYHLLSSATTDNEREYLALKRPEDYKLLARSGTYTLPANSPTADDEAAAEDFRAGLRALNIKKADLRGLLSILASLLLLGNSLGLLLDEEVVEEVCEDVASLLGVEPEVLAKKIGESEREIFIETVYELLVEWVIYKANLALADDFVEQNRMAGVDGSEGGDSVTVAVLEVPNEKMARALCLKNVFDDENGLNLEMSQDGVKVLPSSGTVVREMKQCWADAEKDGLVGNSRDREYIKDRQEGIIEKVGREAEDGAFLKEVLFPQEVYDQSGIPRTKIDVFQQLSASRVWYHLNVLPVDPSSEPTNGKWSAAVVSKQLRAWRLPEWANRRVKKLDFTSDFDMEEFPQRYQMLGCRPGRDGVETWVIERGWSNGDVVVGSERVWMSETSWWEAEQMLDLKPMGVDTGYSATSMGQSGYFGNVPDASRDNLLRGDVLAANNSYNGAGGNGGPGQGQTLLSAEEEQKYTGALDPEVGKKKKIVAQPRGTTRKLWVALVWAMTFWIPSFLLRYVGRMKRPDVRFAWREKLVLVFGILFLNGFIIFYIIFFGKIICPNYDKAWTEKDISFHQGEEDYWAHIYGKVYDFTDFYRTEHSNKVPAMKASPDQMMEFAGKDLTQLFPAPMKLMCPGFGLGDDYYLVYNDTTITDNDPRAIHYSGKRQQFRNTKLTDERWFENTFLPRIKEYKKGDIVWDPDTVKNLGKNFNKPWVIYNQKIWDITDYRKTKENLINSTSAGASSKFFLDEKFEDAIVNNAGKDVTKLLNKIYKDDPPRNWRRHELCMDNAFYRGKVDFRKEARCQFNSVILAVFAGVMCSIILIKFLSALQLGSKRRPAMQDKFVICQVPAYTEGEDQLRKALDSLTALSYDNKRKLICVICDGMVVGGGNDKPTPNIVLDILGVDPKIDPPALPFQSVGEGSAALNYGKVYSGLYEFEGCVVPYIVVVKVGKPNESSKPGNRGKRDSQILLLNFLNRVHHRIEMSPLELEMFHQINNIIGVDPELYEYLLMVDADTTVKEDSLTRLIASCSNDAKIAGICGETSLENEGGSWWTMIQVYEYYISHHLAKAFESLFGSVTCLPGCFCMYRIRTADKGAPLIISRKLIDEYAEPNVDTLHKKNLLSLGEDRFLTTLMTKHFPRMSYKFVPDAYAYTAAPDTWEILLSQRRRWINSTIHNLAELVLLKELCGFCCFSMRFVVFIDLFGTLILPSTTIYIGYLIYLVASKSGAFPLVSIIMIAAVYGLQALIFIIKRQWQHVGWMVIYIMAFPIYSFILPLFSFWKQDDFSWGSTRIVIGESGDKKVVAEEEEEFDASQIPMQSWDDYAAEKGLPGRRNVAPVTEKFASSPYGQNDMYEMDDMRSMYSSAKPASTILTHLPHMSTQHFPPPHSPQPPMNRQSTYSAMGGQDYWQEGPHRSSMPSTPGLMPSSDNLLAGAHTPPGRGMNRSPLGGPPSRPMSTVDLLRGGNDVDEQQVVNTIRAVLREVDLDSVTKKQVRALVEQRLGMEFGMNRRAWVDGLIDAELEAMG</sequence>
<keyword evidence="9" id="KW-0325">Glycoprotein</keyword>
<dbReference type="Pfam" id="PF00173">
    <property type="entry name" value="Cyt-b5"/>
    <property type="match status" value="1"/>
</dbReference>
<feature type="transmembrane region" description="Helical" evidence="12">
    <location>
        <begin position="713"/>
        <end position="733"/>
    </location>
</feature>
<dbReference type="Pfam" id="PF00063">
    <property type="entry name" value="Myosin_head"/>
    <property type="match status" value="1"/>
</dbReference>
<keyword evidence="5" id="KW-0808">Transferase</keyword>
<evidence type="ECO:0000256" key="12">
    <source>
        <dbReference type="SAM" id="Phobius"/>
    </source>
</evidence>
<dbReference type="EC" id="2.4.1.16" evidence="2"/>
<dbReference type="GO" id="GO:0006031">
    <property type="term" value="P:chitin biosynthetic process"/>
    <property type="evidence" value="ECO:0007669"/>
    <property type="project" value="TreeGrafter"/>
</dbReference>
<dbReference type="GO" id="GO:0003774">
    <property type="term" value="F:cytoskeletal motor activity"/>
    <property type="evidence" value="ECO:0007669"/>
    <property type="project" value="InterPro"/>
</dbReference>
<evidence type="ECO:0000256" key="10">
    <source>
        <dbReference type="ARBA" id="ARBA00049510"/>
    </source>
</evidence>
<feature type="transmembrane region" description="Helical" evidence="12">
    <location>
        <begin position="677"/>
        <end position="697"/>
    </location>
</feature>
<dbReference type="SUPFAM" id="SSF55856">
    <property type="entry name" value="Cytochrome b5-like heme/steroid binding domain"/>
    <property type="match status" value="1"/>
</dbReference>
<keyword evidence="8 12" id="KW-0472">Membrane</keyword>
<dbReference type="InterPro" id="IPR027417">
    <property type="entry name" value="P-loop_NTPase"/>
</dbReference>
<feature type="region of interest" description="Disordered" evidence="11">
    <location>
        <begin position="1583"/>
        <end position="1636"/>
    </location>
</feature>
<dbReference type="GO" id="GO:0005524">
    <property type="term" value="F:ATP binding"/>
    <property type="evidence" value="ECO:0007669"/>
    <property type="project" value="InterPro"/>
</dbReference>
<dbReference type="SMART" id="SM01117">
    <property type="entry name" value="Cyt-b5"/>
    <property type="match status" value="2"/>
</dbReference>
<evidence type="ECO:0000313" key="16">
    <source>
        <dbReference type="Proteomes" id="UP000275078"/>
    </source>
</evidence>
<keyword evidence="7 12" id="KW-1133">Transmembrane helix</keyword>
<evidence type="ECO:0000256" key="8">
    <source>
        <dbReference type="ARBA" id="ARBA00023136"/>
    </source>
</evidence>
<dbReference type="PANTHER" id="PTHR22914:SF13">
    <property type="entry name" value="CHITIN SYNTHASE"/>
    <property type="match status" value="1"/>
</dbReference>
<evidence type="ECO:0000256" key="9">
    <source>
        <dbReference type="ARBA" id="ARBA00023180"/>
    </source>
</evidence>
<evidence type="ECO:0000256" key="2">
    <source>
        <dbReference type="ARBA" id="ARBA00012543"/>
    </source>
</evidence>
<feature type="region of interest" description="Disordered" evidence="11">
    <location>
        <begin position="1"/>
        <end position="25"/>
    </location>
</feature>
<evidence type="ECO:0000259" key="14">
    <source>
        <dbReference type="PROSITE" id="PS51998"/>
    </source>
</evidence>
<dbReference type="GO" id="GO:0030428">
    <property type="term" value="C:cell septum"/>
    <property type="evidence" value="ECO:0007669"/>
    <property type="project" value="TreeGrafter"/>
</dbReference>
<dbReference type="InterPro" id="IPR014876">
    <property type="entry name" value="DEK_C"/>
</dbReference>
<evidence type="ECO:0000259" key="13">
    <source>
        <dbReference type="PROSITE" id="PS50255"/>
    </source>
</evidence>
<dbReference type="Pfam" id="PF08766">
    <property type="entry name" value="DEK_C"/>
    <property type="match status" value="1"/>
</dbReference>
<feature type="domain" description="DEK-C" evidence="14">
    <location>
        <begin position="1646"/>
        <end position="1702"/>
    </location>
</feature>
<evidence type="ECO:0000256" key="11">
    <source>
        <dbReference type="SAM" id="MobiDB-lite"/>
    </source>
</evidence>
<dbReference type="InterPro" id="IPR036400">
    <property type="entry name" value="Cyt_B5-like_heme/steroid_sf"/>
</dbReference>
<comment type="subcellular location">
    <subcellularLocation>
        <location evidence="1">Cell membrane</location>
        <topology evidence="1">Multi-pass membrane protein</topology>
    </subcellularLocation>
</comment>
<comment type="catalytic activity">
    <reaction evidence="10">
        <text>[(1-&gt;4)-N-acetyl-beta-D-glucosaminyl](n) + UDP-N-acetyl-alpha-D-glucosamine = [(1-&gt;4)-N-acetyl-beta-D-glucosaminyl](n+1) + UDP + H(+)</text>
        <dbReference type="Rhea" id="RHEA:16637"/>
        <dbReference type="Rhea" id="RHEA-COMP:9593"/>
        <dbReference type="Rhea" id="RHEA-COMP:9595"/>
        <dbReference type="ChEBI" id="CHEBI:15378"/>
        <dbReference type="ChEBI" id="CHEBI:17029"/>
        <dbReference type="ChEBI" id="CHEBI:57705"/>
        <dbReference type="ChEBI" id="CHEBI:58223"/>
        <dbReference type="EC" id="2.4.1.16"/>
    </reaction>
    <physiologicalReaction direction="left-to-right" evidence="10">
        <dbReference type="Rhea" id="RHEA:16638"/>
    </physiologicalReaction>
</comment>
<feature type="transmembrane region" description="Helical" evidence="12">
    <location>
        <begin position="1382"/>
        <end position="1403"/>
    </location>
</feature>
<evidence type="ECO:0000256" key="6">
    <source>
        <dbReference type="ARBA" id="ARBA00022692"/>
    </source>
</evidence>
<evidence type="ECO:0000256" key="4">
    <source>
        <dbReference type="ARBA" id="ARBA00022676"/>
    </source>
</evidence>
<gene>
    <name evidence="15" type="ORF">BJ508DRAFT_204714</name>
</gene>
<dbReference type="GO" id="GO:0004100">
    <property type="term" value="F:chitin synthase activity"/>
    <property type="evidence" value="ECO:0007669"/>
    <property type="project" value="UniProtKB-EC"/>
</dbReference>
<reference evidence="15 16" key="1">
    <citation type="journal article" date="2018" name="Nat. Ecol. Evol.">
        <title>Pezizomycetes genomes reveal the molecular basis of ectomycorrhizal truffle lifestyle.</title>
        <authorList>
            <person name="Murat C."/>
            <person name="Payen T."/>
            <person name="Noel B."/>
            <person name="Kuo A."/>
            <person name="Morin E."/>
            <person name="Chen J."/>
            <person name="Kohler A."/>
            <person name="Krizsan K."/>
            <person name="Balestrini R."/>
            <person name="Da Silva C."/>
            <person name="Montanini B."/>
            <person name="Hainaut M."/>
            <person name="Levati E."/>
            <person name="Barry K.W."/>
            <person name="Belfiori B."/>
            <person name="Cichocki N."/>
            <person name="Clum A."/>
            <person name="Dockter R.B."/>
            <person name="Fauchery L."/>
            <person name="Guy J."/>
            <person name="Iotti M."/>
            <person name="Le Tacon F."/>
            <person name="Lindquist E.A."/>
            <person name="Lipzen A."/>
            <person name="Malagnac F."/>
            <person name="Mello A."/>
            <person name="Molinier V."/>
            <person name="Miyauchi S."/>
            <person name="Poulain J."/>
            <person name="Riccioni C."/>
            <person name="Rubini A."/>
            <person name="Sitrit Y."/>
            <person name="Splivallo R."/>
            <person name="Traeger S."/>
            <person name="Wang M."/>
            <person name="Zifcakova L."/>
            <person name="Wipf D."/>
            <person name="Zambonelli A."/>
            <person name="Paolocci F."/>
            <person name="Nowrousian M."/>
            <person name="Ottonello S."/>
            <person name="Baldrian P."/>
            <person name="Spatafora J.W."/>
            <person name="Henrissat B."/>
            <person name="Nagy L.G."/>
            <person name="Aury J.M."/>
            <person name="Wincker P."/>
            <person name="Grigoriev I.V."/>
            <person name="Bonfante P."/>
            <person name="Martin F.M."/>
        </authorList>
    </citation>
    <scope>NUCLEOTIDE SEQUENCE [LARGE SCALE GENOMIC DNA]</scope>
    <source>
        <strain evidence="15 16">RN42</strain>
    </source>
</reference>
<dbReference type="SUPFAM" id="SSF53448">
    <property type="entry name" value="Nucleotide-diphospho-sugar transferases"/>
    <property type="match status" value="1"/>
</dbReference>
<dbReference type="CDD" id="cd04190">
    <property type="entry name" value="Chitin_synth_C"/>
    <property type="match status" value="1"/>
</dbReference>
<feature type="domain" description="Cytochrome b5 heme-binding" evidence="13">
    <location>
        <begin position="742"/>
        <end position="804"/>
    </location>
</feature>
<keyword evidence="16" id="KW-1185">Reference proteome</keyword>
<dbReference type="GO" id="GO:0016459">
    <property type="term" value="C:myosin complex"/>
    <property type="evidence" value="ECO:0007669"/>
    <property type="project" value="InterPro"/>
</dbReference>
<evidence type="ECO:0000313" key="15">
    <source>
        <dbReference type="EMBL" id="RPA85920.1"/>
    </source>
</evidence>
<dbReference type="Gene3D" id="1.10.10.820">
    <property type="match status" value="1"/>
</dbReference>
<dbReference type="Gene3D" id="3.90.550.10">
    <property type="entry name" value="Spore Coat Polysaccharide Biosynthesis Protein SpsA, Chain A"/>
    <property type="match status" value="1"/>
</dbReference>
<dbReference type="GO" id="GO:0031505">
    <property type="term" value="P:fungal-type cell wall organization"/>
    <property type="evidence" value="ECO:0007669"/>
    <property type="project" value="TreeGrafter"/>
</dbReference>
<dbReference type="PANTHER" id="PTHR22914">
    <property type="entry name" value="CHITIN SYNTHASE"/>
    <property type="match status" value="1"/>
</dbReference>
<keyword evidence="3" id="KW-1003">Cell membrane</keyword>
<dbReference type="PROSITE" id="PS51998">
    <property type="entry name" value="DEK_C"/>
    <property type="match status" value="1"/>
</dbReference>
<dbReference type="Proteomes" id="UP000275078">
    <property type="component" value="Unassembled WGS sequence"/>
</dbReference>
<dbReference type="SUPFAM" id="SSF52540">
    <property type="entry name" value="P-loop containing nucleoside triphosphate hydrolases"/>
    <property type="match status" value="1"/>
</dbReference>
<dbReference type="PROSITE" id="PS50255">
    <property type="entry name" value="CYTOCHROME_B5_2"/>
    <property type="match status" value="1"/>
</dbReference>
<dbReference type="STRING" id="1160509.A0A3N4IP24"/>
<dbReference type="OrthoDB" id="370884at2759"/>
<feature type="transmembrane region" description="Helical" evidence="12">
    <location>
        <begin position="1409"/>
        <end position="1430"/>
    </location>
</feature>
<keyword evidence="6 12" id="KW-0812">Transmembrane</keyword>
<dbReference type="EMBL" id="ML119651">
    <property type="protein sequence ID" value="RPA85920.1"/>
    <property type="molecule type" value="Genomic_DNA"/>
</dbReference>
<dbReference type="InterPro" id="IPR001199">
    <property type="entry name" value="Cyt_B5-like_heme/steroid-bd"/>
</dbReference>
<proteinExistence type="predicted"/>
<name>A0A3N4IP24_ASCIM</name>
<dbReference type="Gene3D" id="3.10.120.10">
    <property type="entry name" value="Cytochrome b5-like heme/steroid binding domain"/>
    <property type="match status" value="1"/>
</dbReference>
<feature type="transmembrane region" description="Helical" evidence="12">
    <location>
        <begin position="987"/>
        <end position="1008"/>
    </location>
</feature>
<evidence type="ECO:0000256" key="3">
    <source>
        <dbReference type="ARBA" id="ARBA00022475"/>
    </source>
</evidence>
<accession>A0A3N4IP24</accession>
<evidence type="ECO:0000256" key="1">
    <source>
        <dbReference type="ARBA" id="ARBA00004651"/>
    </source>
</evidence>
<dbReference type="InterPro" id="IPR001609">
    <property type="entry name" value="Myosin_head_motor_dom-like"/>
</dbReference>
<dbReference type="SMART" id="SM00242">
    <property type="entry name" value="MYSc"/>
    <property type="match status" value="1"/>
</dbReference>
<evidence type="ECO:0000256" key="5">
    <source>
        <dbReference type="ARBA" id="ARBA00022679"/>
    </source>
</evidence>
<dbReference type="Pfam" id="PF03142">
    <property type="entry name" value="Chitin_synth_2"/>
    <property type="match status" value="1"/>
</dbReference>
<protein>
    <recommendedName>
        <fullName evidence="2">chitin synthase</fullName>
        <ecNumber evidence="2">2.4.1.16</ecNumber>
    </recommendedName>
</protein>
<keyword evidence="4" id="KW-0328">Glycosyltransferase</keyword>
<evidence type="ECO:0000256" key="7">
    <source>
        <dbReference type="ARBA" id="ARBA00022989"/>
    </source>
</evidence>
<dbReference type="InterPro" id="IPR004835">
    <property type="entry name" value="Chitin_synth"/>
</dbReference>
<organism evidence="15 16">
    <name type="scientific">Ascobolus immersus RN42</name>
    <dbReference type="NCBI Taxonomy" id="1160509"/>
    <lineage>
        <taxon>Eukaryota</taxon>
        <taxon>Fungi</taxon>
        <taxon>Dikarya</taxon>
        <taxon>Ascomycota</taxon>
        <taxon>Pezizomycotina</taxon>
        <taxon>Pezizomycetes</taxon>
        <taxon>Pezizales</taxon>
        <taxon>Ascobolaceae</taxon>
        <taxon>Ascobolus</taxon>
    </lineage>
</organism>
<dbReference type="SUPFAM" id="SSF109715">
    <property type="entry name" value="DEK C-terminal domain"/>
    <property type="match status" value="1"/>
</dbReference>
<dbReference type="GO" id="GO:0005886">
    <property type="term" value="C:plasma membrane"/>
    <property type="evidence" value="ECO:0007669"/>
    <property type="project" value="UniProtKB-SubCell"/>
</dbReference>
<feature type="transmembrane region" description="Helical" evidence="12">
    <location>
        <begin position="1437"/>
        <end position="1460"/>
    </location>
</feature>
<dbReference type="InterPro" id="IPR029044">
    <property type="entry name" value="Nucleotide-diphossugar_trans"/>
</dbReference>